<dbReference type="InterPro" id="IPR019712">
    <property type="entry name" value="YtpB-like"/>
</dbReference>
<proteinExistence type="predicted"/>
<dbReference type="Pfam" id="PF10776">
    <property type="entry name" value="DUF2600"/>
    <property type="match status" value="1"/>
</dbReference>
<reference evidence="1" key="1">
    <citation type="submission" date="2009-10" db="EMBL/GenBank/DDBJ databases">
        <title>Complete sequence of Bacillus selenitireducens MLS10.</title>
        <authorList>
            <consortium name="US DOE Joint Genome Institute"/>
            <person name="Lucas S."/>
            <person name="Copeland A."/>
            <person name="Lapidus A."/>
            <person name="Glavina del Rio T."/>
            <person name="Dalin E."/>
            <person name="Tice H."/>
            <person name="Bruce D."/>
            <person name="Goodwin L."/>
            <person name="Pitluck S."/>
            <person name="Sims D."/>
            <person name="Brettin T."/>
            <person name="Detter J.C."/>
            <person name="Han C."/>
            <person name="Larimer F."/>
            <person name="Land M."/>
            <person name="Hauser L."/>
            <person name="Kyrpides N."/>
            <person name="Ovchinnikova G."/>
            <person name="Stolz J."/>
        </authorList>
    </citation>
    <scope>NUCLEOTIDE SEQUENCE [LARGE SCALE GENOMIC DNA]</scope>
    <source>
        <strain evidence="1">MLS10</strain>
    </source>
</reference>
<dbReference type="STRING" id="439292.Bsel_1232"/>
<dbReference type="eggNOG" id="ENOG502Z812">
    <property type="taxonomic scope" value="Bacteria"/>
</dbReference>
<dbReference type="HOGENOM" id="CLU_042799_0_0_9"/>
<evidence type="ECO:0008006" key="3">
    <source>
        <dbReference type="Google" id="ProtNLM"/>
    </source>
</evidence>
<gene>
    <name evidence="1" type="ordered locus">Bsel_1232</name>
</gene>
<dbReference type="KEGG" id="bse:Bsel_1232"/>
<evidence type="ECO:0000313" key="2">
    <source>
        <dbReference type="Proteomes" id="UP000000271"/>
    </source>
</evidence>
<accession>D6XSF8</accession>
<dbReference type="OrthoDB" id="2371262at2"/>
<dbReference type="RefSeq" id="WP_013172168.1">
    <property type="nucleotide sequence ID" value="NC_014219.1"/>
</dbReference>
<sequence length="352" mass="41049">MKTPALPCQLMMRVYRDVIPQVHRELAVWKQKAASIPDEELRTQALASIREKTFHCEGGGILSLLAGPNQRRLIRFITAYQTISDYLDNLCDRSDSMDPEDFRSLHQAMLDVFDPAGYMGDYYAFRTHEGDRGYLRDLVIVCREELVALSNYAVIEPEVKELAKRYTELQIHKHVTPEERVPRLTDWFLKQSGDLTDEMKWYEYAASTGSTLGIFTLVAYASSDDRLTREDAKTLYNGYFPWLQGLHILMDYFIDQEEDRVEGDLNFCAYYKDDQAMLEGIGRFYRMAKDAIQTLPDRRFHRMITSGLIAIYLSDPKVRHHPLLRKQQLKLIQFGGPQTIFFYLNGRYIHKK</sequence>
<dbReference type="EMBL" id="CP001791">
    <property type="protein sequence ID" value="ADH98744.1"/>
    <property type="molecule type" value="Genomic_DNA"/>
</dbReference>
<evidence type="ECO:0000313" key="1">
    <source>
        <dbReference type="EMBL" id="ADH98744.1"/>
    </source>
</evidence>
<protein>
    <recommendedName>
        <fullName evidence="3">Tetraprenyl-beta-curcumene synthase</fullName>
    </recommendedName>
</protein>
<name>D6XSF8_BACIE</name>
<dbReference type="AlphaFoldDB" id="D6XSF8"/>
<keyword evidence="2" id="KW-1185">Reference proteome</keyword>
<dbReference type="Proteomes" id="UP000000271">
    <property type="component" value="Chromosome"/>
</dbReference>
<organism evidence="1 2">
    <name type="scientific">Bacillus selenitireducens (strain ATCC 700615 / DSM 15326 / MLS10)</name>
    <dbReference type="NCBI Taxonomy" id="439292"/>
    <lineage>
        <taxon>Bacteria</taxon>
        <taxon>Bacillati</taxon>
        <taxon>Bacillota</taxon>
        <taxon>Bacilli</taxon>
        <taxon>Bacillales</taxon>
        <taxon>Bacillaceae</taxon>
        <taxon>Salisediminibacterium</taxon>
    </lineage>
</organism>